<proteinExistence type="predicted"/>
<dbReference type="Proteomes" id="UP000244722">
    <property type="component" value="Unassembled WGS sequence"/>
</dbReference>
<organism evidence="2 3">
    <name type="scientific">Tuber borchii</name>
    <name type="common">White truffle</name>
    <dbReference type="NCBI Taxonomy" id="42251"/>
    <lineage>
        <taxon>Eukaryota</taxon>
        <taxon>Fungi</taxon>
        <taxon>Dikarya</taxon>
        <taxon>Ascomycota</taxon>
        <taxon>Pezizomycotina</taxon>
        <taxon>Pezizomycetes</taxon>
        <taxon>Pezizales</taxon>
        <taxon>Tuberaceae</taxon>
        <taxon>Tuber</taxon>
    </lineage>
</organism>
<name>A0A2T6ZBL5_TUBBO</name>
<evidence type="ECO:0000256" key="1">
    <source>
        <dbReference type="SAM" id="MobiDB-lite"/>
    </source>
</evidence>
<accession>A0A2T6ZBL5</accession>
<feature type="region of interest" description="Disordered" evidence="1">
    <location>
        <begin position="303"/>
        <end position="324"/>
    </location>
</feature>
<feature type="region of interest" description="Disordered" evidence="1">
    <location>
        <begin position="92"/>
        <end position="183"/>
    </location>
</feature>
<feature type="region of interest" description="Disordered" evidence="1">
    <location>
        <begin position="21"/>
        <end position="73"/>
    </location>
</feature>
<dbReference type="AlphaFoldDB" id="A0A2T6ZBL5"/>
<comment type="caution">
    <text evidence="2">The sequence shown here is derived from an EMBL/GenBank/DDBJ whole genome shotgun (WGS) entry which is preliminary data.</text>
</comment>
<keyword evidence="3" id="KW-1185">Reference proteome</keyword>
<protein>
    <submittedName>
        <fullName evidence="2">Uncharacterized protein</fullName>
    </submittedName>
</protein>
<gene>
    <name evidence="2" type="ORF">B9Z19DRAFT_1069456</name>
</gene>
<evidence type="ECO:0000313" key="3">
    <source>
        <dbReference type="Proteomes" id="UP000244722"/>
    </source>
</evidence>
<feature type="compositionally biased region" description="Basic and acidic residues" evidence="1">
    <location>
        <begin position="130"/>
        <end position="142"/>
    </location>
</feature>
<feature type="compositionally biased region" description="Basic and acidic residues" evidence="1">
    <location>
        <begin position="152"/>
        <end position="172"/>
    </location>
</feature>
<evidence type="ECO:0000313" key="2">
    <source>
        <dbReference type="EMBL" id="PUU72836.1"/>
    </source>
</evidence>
<feature type="compositionally biased region" description="Basic and acidic residues" evidence="1">
    <location>
        <begin position="92"/>
        <end position="102"/>
    </location>
</feature>
<feature type="compositionally biased region" description="Acidic residues" evidence="1">
    <location>
        <begin position="103"/>
        <end position="129"/>
    </location>
</feature>
<dbReference type="EMBL" id="NESQ01000456">
    <property type="protein sequence ID" value="PUU72836.1"/>
    <property type="molecule type" value="Genomic_DNA"/>
</dbReference>
<reference evidence="2 3" key="1">
    <citation type="submission" date="2017-04" db="EMBL/GenBank/DDBJ databases">
        <title>Draft genome sequence of Tuber borchii Vittad., a whitish edible truffle.</title>
        <authorList>
            <consortium name="DOE Joint Genome Institute"/>
            <person name="Murat C."/>
            <person name="Kuo A."/>
            <person name="Barry K.W."/>
            <person name="Clum A."/>
            <person name="Dockter R.B."/>
            <person name="Fauchery L."/>
            <person name="Iotti M."/>
            <person name="Kohler A."/>
            <person name="Labutti K."/>
            <person name="Lindquist E.A."/>
            <person name="Lipzen A."/>
            <person name="Ohm R.A."/>
            <person name="Wang M."/>
            <person name="Grigoriev I.V."/>
            <person name="Zambonelli A."/>
            <person name="Martin F.M."/>
        </authorList>
    </citation>
    <scope>NUCLEOTIDE SEQUENCE [LARGE SCALE GENOMIC DNA]</scope>
    <source>
        <strain evidence="2 3">Tbo3840</strain>
    </source>
</reference>
<dbReference type="OrthoDB" id="5483598at2759"/>
<sequence length="324" mass="36804">MHETAGSPVVASGEPAVGLARAATFDTSHTRDPISGRTRFKIRLGRQNSGTNLPEETHTSPSMPTGGEDCTSEYQLTAEDMEGDLDMRVQEDELNEKAVYEKWEEDEEDQDVDFIDLYESDEEDGNSSEDSDRIYGEEMIYKEEEEEEEETDNHVDDDNDNNYHDDGEREQSSDCLSRSENGDVDMIEAGEISGSSLGRASWDLDCSHSAPFTQGRYGDVAENRFLASTQEIRERLLGRAMTPKDFFISPEDQQDSIEHIITKRKRLFAGNNCLNLEAAAREDDEEQGIDLEEMNRIDREMDRQAHLNLSQQQFPHPIKKESEN</sequence>
<feature type="compositionally biased region" description="Polar residues" evidence="1">
    <location>
        <begin position="46"/>
        <end position="63"/>
    </location>
</feature>